<keyword evidence="2" id="KW-1185">Reference proteome</keyword>
<dbReference type="PANTHER" id="PTHR34222:SF99">
    <property type="entry name" value="PROTEIN, PUTATIVE-RELATED"/>
    <property type="match status" value="1"/>
</dbReference>
<evidence type="ECO:0008006" key="3">
    <source>
        <dbReference type="Google" id="ProtNLM"/>
    </source>
</evidence>
<reference evidence="1 2" key="1">
    <citation type="journal article" date="2020" name="IScience">
        <title>Genome Sequencing of the Endangered Kingdonia uniflora (Circaeasteraceae, Ranunculales) Reveals Potential Mechanisms of Evolutionary Specialization.</title>
        <authorList>
            <person name="Sun Y."/>
            <person name="Deng T."/>
            <person name="Zhang A."/>
            <person name="Moore M.J."/>
            <person name="Landis J.B."/>
            <person name="Lin N."/>
            <person name="Zhang H."/>
            <person name="Zhang X."/>
            <person name="Huang J."/>
            <person name="Zhang X."/>
            <person name="Sun H."/>
            <person name="Wang H."/>
        </authorList>
    </citation>
    <scope>NUCLEOTIDE SEQUENCE [LARGE SCALE GENOMIC DNA]</scope>
    <source>
        <strain evidence="1">TB1705</strain>
        <tissue evidence="1">Leaf</tissue>
    </source>
</reference>
<dbReference type="EMBL" id="JACGCM010001428">
    <property type="protein sequence ID" value="KAF6155340.1"/>
    <property type="molecule type" value="Genomic_DNA"/>
</dbReference>
<dbReference type="AlphaFoldDB" id="A0A7J7MKP1"/>
<gene>
    <name evidence="1" type="ORF">GIB67_019866</name>
</gene>
<dbReference type="Proteomes" id="UP000541444">
    <property type="component" value="Unassembled WGS sequence"/>
</dbReference>
<proteinExistence type="predicted"/>
<sequence>MVNTWLLNSLSNAISESIIYASTAQEIWTEFQDRYKQSNGPRIYQLRCKIALYSQDNLSIIGYFTKLKSLWDELSSLVVIPTCSCGIAKAIQTYQQQFYLTKFLMGLHESYSAFRGQVLAMEPLPTVNKAYSFVLQEEKQYSLTTQPPSLTESASLTAFSNTRNQHLPSRDSNDQSKPRGNQHLYPTCDHYGWVGHTKEKCFSSMDIHLVIVYIKLGTTPRTTRGSRMPLLRALNR</sequence>
<comment type="caution">
    <text evidence="1">The sequence shown here is derived from an EMBL/GenBank/DDBJ whole genome shotgun (WGS) entry which is preliminary data.</text>
</comment>
<evidence type="ECO:0000313" key="1">
    <source>
        <dbReference type="EMBL" id="KAF6155340.1"/>
    </source>
</evidence>
<organism evidence="1 2">
    <name type="scientific">Kingdonia uniflora</name>
    <dbReference type="NCBI Taxonomy" id="39325"/>
    <lineage>
        <taxon>Eukaryota</taxon>
        <taxon>Viridiplantae</taxon>
        <taxon>Streptophyta</taxon>
        <taxon>Embryophyta</taxon>
        <taxon>Tracheophyta</taxon>
        <taxon>Spermatophyta</taxon>
        <taxon>Magnoliopsida</taxon>
        <taxon>Ranunculales</taxon>
        <taxon>Circaeasteraceae</taxon>
        <taxon>Kingdonia</taxon>
    </lineage>
</organism>
<evidence type="ECO:0000313" key="2">
    <source>
        <dbReference type="Proteomes" id="UP000541444"/>
    </source>
</evidence>
<name>A0A7J7MKP1_9MAGN</name>
<accession>A0A7J7MKP1</accession>
<protein>
    <recommendedName>
        <fullName evidence="3">Retrotransposon gag domain-containing protein</fullName>
    </recommendedName>
</protein>
<dbReference type="PANTHER" id="PTHR34222">
    <property type="entry name" value="GAG_PRE-INTEGRS DOMAIN-CONTAINING PROTEIN"/>
    <property type="match status" value="1"/>
</dbReference>
<dbReference type="OrthoDB" id="999366at2759"/>